<keyword evidence="2" id="KW-1185">Reference proteome</keyword>
<name>A0A8R1XTN8_ONCVO</name>
<evidence type="ECO:0000313" key="1">
    <source>
        <dbReference type="EnsemblMetazoa" id="OVOC344.1"/>
    </source>
</evidence>
<reference evidence="1" key="2">
    <citation type="submission" date="2022-06" db="UniProtKB">
        <authorList>
            <consortium name="EnsemblMetazoa"/>
        </authorList>
    </citation>
    <scope>IDENTIFICATION</scope>
</reference>
<evidence type="ECO:0000313" key="2">
    <source>
        <dbReference type="Proteomes" id="UP000024404"/>
    </source>
</evidence>
<dbReference type="EnsemblMetazoa" id="OVOC344.1">
    <property type="protein sequence ID" value="OVOC344.1"/>
    <property type="gene ID" value="WBGene00237153"/>
</dbReference>
<protein>
    <submittedName>
        <fullName evidence="1">Uncharacterized protein</fullName>
    </submittedName>
</protein>
<dbReference type="Proteomes" id="UP000024404">
    <property type="component" value="Unassembled WGS sequence"/>
</dbReference>
<reference evidence="2" key="1">
    <citation type="submission" date="2013-10" db="EMBL/GenBank/DDBJ databases">
        <title>Genome sequencing of Onchocerca volvulus.</title>
        <authorList>
            <person name="Cotton J."/>
            <person name="Tsai J."/>
            <person name="Stanley E."/>
            <person name="Tracey A."/>
            <person name="Holroyd N."/>
            <person name="Lustigman S."/>
            <person name="Berriman M."/>
        </authorList>
    </citation>
    <scope>NUCLEOTIDE SEQUENCE</scope>
</reference>
<accession>A0A8R1XTN8</accession>
<dbReference type="EMBL" id="CMVM020000020">
    <property type="status" value="NOT_ANNOTATED_CDS"/>
    <property type="molecule type" value="Genomic_DNA"/>
</dbReference>
<organism evidence="1 2">
    <name type="scientific">Onchocerca volvulus</name>
    <dbReference type="NCBI Taxonomy" id="6282"/>
    <lineage>
        <taxon>Eukaryota</taxon>
        <taxon>Metazoa</taxon>
        <taxon>Ecdysozoa</taxon>
        <taxon>Nematoda</taxon>
        <taxon>Chromadorea</taxon>
        <taxon>Rhabditida</taxon>
        <taxon>Spirurina</taxon>
        <taxon>Spiruromorpha</taxon>
        <taxon>Filarioidea</taxon>
        <taxon>Onchocercidae</taxon>
        <taxon>Onchocerca</taxon>
    </lineage>
</organism>
<sequence>MFPKLNQTVFCFNIVSSIKERDRYNKTAFLIKMATVFLKVVLFRLNSILDLDFPSRIIGAADLTHLLIAFRTQTSV</sequence>
<proteinExistence type="predicted"/>
<dbReference type="AlphaFoldDB" id="A0A8R1XTN8"/>